<dbReference type="GO" id="GO:0005634">
    <property type="term" value="C:nucleus"/>
    <property type="evidence" value="ECO:0007669"/>
    <property type="project" value="UniProtKB-SubCell"/>
</dbReference>
<accession>D3BVM7</accession>
<keyword evidence="4" id="KW-0520">NAD</keyword>
<dbReference type="SMART" id="SM00506">
    <property type="entry name" value="A1pp"/>
    <property type="match status" value="1"/>
</dbReference>
<comment type="subcellular location">
    <subcellularLocation>
        <location evidence="1">Nucleus</location>
    </subcellularLocation>
</comment>
<dbReference type="Pfam" id="PF01661">
    <property type="entry name" value="Macro"/>
    <property type="match status" value="1"/>
</dbReference>
<dbReference type="GO" id="GO:0003950">
    <property type="term" value="F:NAD+ poly-ADP-ribosyltransferase activity"/>
    <property type="evidence" value="ECO:0007669"/>
    <property type="project" value="InterPro"/>
</dbReference>
<dbReference type="SUPFAM" id="SSF56399">
    <property type="entry name" value="ADP-ribosylation"/>
    <property type="match status" value="1"/>
</dbReference>
<dbReference type="GO" id="GO:0003714">
    <property type="term" value="F:transcription corepressor activity"/>
    <property type="evidence" value="ECO:0007669"/>
    <property type="project" value="TreeGrafter"/>
</dbReference>
<keyword evidence="2" id="KW-0328">Glycosyltransferase</keyword>
<dbReference type="InterPro" id="IPR012317">
    <property type="entry name" value="Poly(ADP-ribose)pol_cat_dom"/>
</dbReference>
<feature type="compositionally biased region" description="Low complexity" evidence="6">
    <location>
        <begin position="736"/>
        <end position="751"/>
    </location>
</feature>
<evidence type="ECO:0008006" key="11">
    <source>
        <dbReference type="Google" id="ProtNLM"/>
    </source>
</evidence>
<dbReference type="SUPFAM" id="SSF52949">
    <property type="entry name" value="Macro domain-like"/>
    <property type="match status" value="1"/>
</dbReference>
<evidence type="ECO:0000256" key="4">
    <source>
        <dbReference type="ARBA" id="ARBA00023027"/>
    </source>
</evidence>
<protein>
    <recommendedName>
        <fullName evidence="11">Poly [ADP-ribose] polymerase</fullName>
    </recommendedName>
</protein>
<evidence type="ECO:0000313" key="10">
    <source>
        <dbReference type="Proteomes" id="UP000001396"/>
    </source>
</evidence>
<comment type="caution">
    <text evidence="9">The sequence shown here is derived from an EMBL/GenBank/DDBJ whole genome shotgun (WGS) entry which is preliminary data.</text>
</comment>
<dbReference type="PROSITE" id="PS50918">
    <property type="entry name" value="WWE"/>
    <property type="match status" value="1"/>
</dbReference>
<dbReference type="Proteomes" id="UP000001396">
    <property type="component" value="Unassembled WGS sequence"/>
</dbReference>
<feature type="domain" description="WWE" evidence="7">
    <location>
        <begin position="1388"/>
        <end position="1471"/>
    </location>
</feature>
<feature type="region of interest" description="Disordered" evidence="6">
    <location>
        <begin position="181"/>
        <end position="259"/>
    </location>
</feature>
<feature type="region of interest" description="Disordered" evidence="6">
    <location>
        <begin position="1561"/>
        <end position="1580"/>
    </location>
</feature>
<sequence length="1801" mass="206787">MTDLDLEDVKLNDVTKTVRFNLNSPKEFDMLTDTPIKISNQIISFNMLKENTNVYLYENGNGVSLVLSQYDINLSSDFDDLHVISEELEEIEIAGVPSKLKVKNALCSKFNKGMTVVYKLSESSVLVSSIRATLFCLTGTDQFQIMPLDETSGFISFKSKPIKTSILANKNEISLQMNENLSSHTTPSSTPTSTSPNSNSPNTHLTSNQQKQPSQPSQPTYSNPSKSISTTQEKTTSTTSSSKSNESSTNQAPKSKKGKEKFVATTIVGKNMNASDLEKVLSQSKYKVKFITIRAKVAYIELDRDSHAKILSDEGLESKDGFKFSFRDFQGEIPSIIAYLFPYKDGMNLKDVATTIEKIINVPVGKVRFEKSHLIIPLSSLEEKKQLLDLRSINIKYANVRSERRERKKTNGPKYSHQVWIFDKEDQTRRMASRLIDVPELKVKLLEGSMKGVLEQINTQFNASIEIEKTGANYSLKLSSPLDNINEAQEQLKQKINDIKEINYFFRVDTDIKKNLLSSTISSIFKELPNSKSINYKVLDRKGQDTWTIDVTFSGADNEVMDIQRLLKEVEVEEHELPPKGLSLVSESVKQEFSVSFHLGEKSMILCGEKKNLSNFKQWIQSNLKKDTRVEMEMSQAELFFFQRLIKSDFHDVVVTETKNGLIINGDEKKVKEAEDHVLKMKKSIEQTNFSKSFAKTQFFQISPFLKDYFKNDIVYSHFDKPFTKKTRSRGKNNRSTSSTSSSSSSSSSDISSDEDSSDEYSEDEEQFKEEYGDVKFQLFIHRERDYENLKKKVDALKNMNEGRAHELKSVSIDEQRFILKHFADRYSNRIKVVQHLKLVAIQGLWQSDVKKLVAEIQSKRESFSTTERHIIEGEQFKFNYLIASTQRLMKIQNEFDVQLKYDKKDQSINYRGTHSNIKRAKTHIKSIVKNLKMERYDISSYHLTIHNLVDLRKELNEKYDVEMAYTEARDHIIVVGQSLSTYWKDIKSFLESMVPVDKVWPSIEENPIKGHLEFPVSFLQSNNILKMEFLNDQKRFKVYCKNQTELDDAIESLNDFIKDKVKFTKKLDIRPIYHWNLLTKIEANQFVFLQSKHGKVKFAEKDKSIQISGVKEDVLLAYEDVYQLLAKLVKNIIVVKHSVPSPVALELLKPTFNNKFLDKYKMLIQQNIDANETLISKKVGETIFEVNRGDILLEKTDCIVNAANEQLQHYGGIAAQIADAAGVEFRKMCTDFVKKNGPVPTGKAMATSPGRLDFKLVIHAVAPIWDSNKDLICKTLLTKAITECLKLAIDNKCLSISIPAIGSGIFGIPKPIAAKCIIDSSLTFIKSNPGIHKIIFCDRDDEVLKHLHDVLDRSTTNPSTNFFSMFGFGSTNSSTSSIKEAVETPEPFKYSNATFDPMYQWKWQENDGSYVSFDPDQNYQIEIAFLKKEKKLEVQGDINMQKNGDKYLIDLVNMTEMNTKYMRNLRPIQRVKMHAKKQYGWYYLDARGQQVNLRDVGNQISLAFERSMKIRIENPDATINFQDSTISLYVNNRITNTFRLRQKSYEESFNDYVEATKPTQRNLDINSKEDEESDSEMEPTQTILISCPNEESSKRCVEYLKTEIESNYHEKRIVQITSDQYQRLQPELNKIATNHHCKIKESKEVIQLDGPIQYTLNAENKMMKLLFSIVSDGSIKYPWDGFETRFSANGMWGLATYFAKNASYSHNYSYSYTSTEDSTSILYKVKAREQPQRQMFLARVFIGDCIHVMPNQPLKKPPKKETSKEYAEYYDTVSGETQGSYVYMVYENNRAYPEYLITYS</sequence>
<dbReference type="CDD" id="cd02907">
    <property type="entry name" value="Macro_Af1521_BAL-like"/>
    <property type="match status" value="1"/>
</dbReference>
<dbReference type="GO" id="GO:0005737">
    <property type="term" value="C:cytoplasm"/>
    <property type="evidence" value="ECO:0007669"/>
    <property type="project" value="TreeGrafter"/>
</dbReference>
<feature type="region of interest" description="Disordered" evidence="6">
    <location>
        <begin position="725"/>
        <end position="765"/>
    </location>
</feature>
<evidence type="ECO:0000259" key="8">
    <source>
        <dbReference type="PROSITE" id="PS51154"/>
    </source>
</evidence>
<evidence type="ECO:0000256" key="6">
    <source>
        <dbReference type="SAM" id="MobiDB-lite"/>
    </source>
</evidence>
<dbReference type="EMBL" id="ADBJ01000063">
    <property type="protein sequence ID" value="EFA74530.1"/>
    <property type="molecule type" value="Genomic_DNA"/>
</dbReference>
<dbReference type="InParanoid" id="D3BVM7"/>
<dbReference type="InterPro" id="IPR043472">
    <property type="entry name" value="Macro_dom-like"/>
</dbReference>
<dbReference type="Pfam" id="PF02825">
    <property type="entry name" value="WWE"/>
    <property type="match status" value="1"/>
</dbReference>
<dbReference type="Gene3D" id="3.30.720.50">
    <property type="match status" value="1"/>
</dbReference>
<feature type="compositionally biased region" description="Low complexity" evidence="6">
    <location>
        <begin position="181"/>
        <end position="251"/>
    </location>
</feature>
<name>D3BVM7_HETP5</name>
<dbReference type="InterPro" id="IPR002589">
    <property type="entry name" value="Macro_dom"/>
</dbReference>
<gene>
    <name evidence="9" type="ORF">PPL_00028</name>
</gene>
<feature type="domain" description="Macro" evidence="8">
    <location>
        <begin position="1172"/>
        <end position="1356"/>
    </location>
</feature>
<dbReference type="PANTHER" id="PTHR14453">
    <property type="entry name" value="PARP/ZINC FINGER CCCH TYPE DOMAIN CONTAINING PROTEIN"/>
    <property type="match status" value="1"/>
</dbReference>
<organism evidence="9 10">
    <name type="scientific">Heterostelium pallidum (strain ATCC 26659 / Pp 5 / PN500)</name>
    <name type="common">Cellular slime mold</name>
    <name type="synonym">Polysphondylium pallidum</name>
    <dbReference type="NCBI Taxonomy" id="670386"/>
    <lineage>
        <taxon>Eukaryota</taxon>
        <taxon>Amoebozoa</taxon>
        <taxon>Evosea</taxon>
        <taxon>Eumycetozoa</taxon>
        <taxon>Dictyostelia</taxon>
        <taxon>Acytosteliales</taxon>
        <taxon>Acytosteliaceae</taxon>
        <taxon>Heterostelium</taxon>
    </lineage>
</organism>
<keyword evidence="5" id="KW-0539">Nucleus</keyword>
<evidence type="ECO:0000256" key="3">
    <source>
        <dbReference type="ARBA" id="ARBA00022679"/>
    </source>
</evidence>
<evidence type="ECO:0000256" key="2">
    <source>
        <dbReference type="ARBA" id="ARBA00022676"/>
    </source>
</evidence>
<dbReference type="InterPro" id="IPR004170">
    <property type="entry name" value="WWE_dom"/>
</dbReference>
<dbReference type="GO" id="GO:0010629">
    <property type="term" value="P:negative regulation of gene expression"/>
    <property type="evidence" value="ECO:0007669"/>
    <property type="project" value="TreeGrafter"/>
</dbReference>
<evidence type="ECO:0000313" key="9">
    <source>
        <dbReference type="EMBL" id="EFA74530.1"/>
    </source>
</evidence>
<dbReference type="InterPro" id="IPR052056">
    <property type="entry name" value="Mono-ARTD/PARP"/>
</dbReference>
<evidence type="ECO:0000256" key="1">
    <source>
        <dbReference type="ARBA" id="ARBA00004123"/>
    </source>
</evidence>
<evidence type="ECO:0000259" key="7">
    <source>
        <dbReference type="PROSITE" id="PS50918"/>
    </source>
</evidence>
<feature type="compositionally biased region" description="Acidic residues" evidence="6">
    <location>
        <begin position="752"/>
        <end position="765"/>
    </location>
</feature>
<evidence type="ECO:0000256" key="5">
    <source>
        <dbReference type="ARBA" id="ARBA00023242"/>
    </source>
</evidence>
<dbReference type="RefSeq" id="XP_020426664.1">
    <property type="nucleotide sequence ID" value="XM_020571075.1"/>
</dbReference>
<dbReference type="Pfam" id="PF00644">
    <property type="entry name" value="PARP"/>
    <property type="match status" value="1"/>
</dbReference>
<dbReference type="GeneID" id="31355562"/>
<dbReference type="Gene3D" id="3.90.228.10">
    <property type="match status" value="1"/>
</dbReference>
<keyword evidence="10" id="KW-1185">Reference proteome</keyword>
<dbReference type="InterPro" id="IPR037197">
    <property type="entry name" value="WWE_dom_sf"/>
</dbReference>
<proteinExistence type="predicted"/>
<dbReference type="PANTHER" id="PTHR14453:SF67">
    <property type="entry name" value="POLY [ADP-RIBOSE] POLYMERASE"/>
    <property type="match status" value="1"/>
</dbReference>
<keyword evidence="3" id="KW-0808">Transferase</keyword>
<dbReference type="Gene3D" id="3.40.220.10">
    <property type="entry name" value="Leucine Aminopeptidase, subunit E, domain 1"/>
    <property type="match status" value="1"/>
</dbReference>
<dbReference type="PROSITE" id="PS51154">
    <property type="entry name" value="MACRO"/>
    <property type="match status" value="1"/>
</dbReference>
<reference evidence="9 10" key="1">
    <citation type="journal article" date="2011" name="Genome Res.">
        <title>Phylogeny-wide analysis of social amoeba genomes highlights ancient origins for complex intercellular communication.</title>
        <authorList>
            <person name="Heidel A.J."/>
            <person name="Lawal H.M."/>
            <person name="Felder M."/>
            <person name="Schilde C."/>
            <person name="Helps N.R."/>
            <person name="Tunggal B."/>
            <person name="Rivero F."/>
            <person name="John U."/>
            <person name="Schleicher M."/>
            <person name="Eichinger L."/>
            <person name="Platzer M."/>
            <person name="Noegel A.A."/>
            <person name="Schaap P."/>
            <person name="Gloeckner G."/>
        </authorList>
    </citation>
    <scope>NUCLEOTIDE SEQUENCE [LARGE SCALE GENOMIC DNA]</scope>
    <source>
        <strain evidence="10">ATCC 26659 / Pp 5 / PN500</strain>
    </source>
</reference>
<dbReference type="SUPFAM" id="SSF117839">
    <property type="entry name" value="WWE domain"/>
    <property type="match status" value="1"/>
</dbReference>